<accession>A0ABS4BEW5</accession>
<evidence type="ECO:0000313" key="3">
    <source>
        <dbReference type="Proteomes" id="UP000678276"/>
    </source>
</evidence>
<proteinExistence type="predicted"/>
<comment type="caution">
    <text evidence="2">The sequence shown here is derived from an EMBL/GenBank/DDBJ whole genome shotgun (WGS) entry which is preliminary data.</text>
</comment>
<feature type="domain" description="Metanogen output" evidence="1">
    <location>
        <begin position="32"/>
        <end position="162"/>
    </location>
</feature>
<evidence type="ECO:0000259" key="1">
    <source>
        <dbReference type="Pfam" id="PF18546"/>
    </source>
</evidence>
<organism evidence="2 3">
    <name type="scientific">Jiella mangrovi</name>
    <dbReference type="NCBI Taxonomy" id="2821407"/>
    <lineage>
        <taxon>Bacteria</taxon>
        <taxon>Pseudomonadati</taxon>
        <taxon>Pseudomonadota</taxon>
        <taxon>Alphaproteobacteria</taxon>
        <taxon>Hyphomicrobiales</taxon>
        <taxon>Aurantimonadaceae</taxon>
        <taxon>Jiella</taxon>
    </lineage>
</organism>
<name>A0ABS4BEW5_9HYPH</name>
<reference evidence="2 3" key="1">
    <citation type="submission" date="2021-04" db="EMBL/GenBank/DDBJ databases">
        <title>Whole genome sequence of Jiella sp. KSK16Y-1.</title>
        <authorList>
            <person name="Tuo L."/>
        </authorList>
    </citation>
    <scope>NUCLEOTIDE SEQUENCE [LARGE SCALE GENOMIC DNA]</scope>
    <source>
        <strain evidence="2 3">KSK16Y-1</strain>
    </source>
</reference>
<dbReference type="EMBL" id="JAGJCF010000003">
    <property type="protein sequence ID" value="MBP0615300.1"/>
    <property type="molecule type" value="Genomic_DNA"/>
</dbReference>
<keyword evidence="3" id="KW-1185">Reference proteome</keyword>
<evidence type="ECO:0000313" key="2">
    <source>
        <dbReference type="EMBL" id="MBP0615300.1"/>
    </source>
</evidence>
<dbReference type="RefSeq" id="WP_209593708.1">
    <property type="nucleotide sequence ID" value="NZ_JAGJCF010000003.1"/>
</dbReference>
<sequence length="188" mass="21140">MTVQLRQARLDRLEAVDLNLDRESFVLKLLRDLSGTIERVVGEEDAGGYVATVGGMMGEWLNAAYHDGLGEQDFDIETVAQIFVDLKRRIDGGFYVVAIEPDRIVLRNTRCPFGDNVIGRPSLCMMTSNVFGRIAADNRGYARVQLLQSIARGDRECHVEVHLSPRNGLEADEREYYRLRPSAVPADR</sequence>
<dbReference type="Proteomes" id="UP000678276">
    <property type="component" value="Unassembled WGS sequence"/>
</dbReference>
<protein>
    <submittedName>
        <fullName evidence="2">Transcriptional regulator</fullName>
    </submittedName>
</protein>
<gene>
    <name evidence="2" type="ORF">J6595_06885</name>
</gene>
<dbReference type="Pfam" id="PF18546">
    <property type="entry name" value="MetOD1"/>
    <property type="match status" value="1"/>
</dbReference>
<dbReference type="InterPro" id="IPR041359">
    <property type="entry name" value="MetOD1"/>
</dbReference>